<gene>
    <name evidence="2" type="ORF">CAK95_27690</name>
</gene>
<accession>A0A1W6ZZB9</accession>
<dbReference type="AlphaFoldDB" id="A0A1W6ZZB9"/>
<dbReference type="OrthoDB" id="9804723at2"/>
<dbReference type="SUPFAM" id="SSF53474">
    <property type="entry name" value="alpha/beta-Hydrolases"/>
    <property type="match status" value="1"/>
</dbReference>
<dbReference type="Pfam" id="PF00561">
    <property type="entry name" value="Abhydrolase_1"/>
    <property type="match status" value="1"/>
</dbReference>
<dbReference type="PANTHER" id="PTHR43798:SF31">
    <property type="entry name" value="AB HYDROLASE SUPERFAMILY PROTEIN YCLE"/>
    <property type="match status" value="1"/>
</dbReference>
<dbReference type="EMBL" id="CP021112">
    <property type="protein sequence ID" value="ARQ02471.1"/>
    <property type="molecule type" value="Genomic_DNA"/>
</dbReference>
<reference evidence="2 3" key="1">
    <citation type="submission" date="2017-05" db="EMBL/GenBank/DDBJ databases">
        <title>Full genome sequence of Pseudorhodoplanes sinuspersici.</title>
        <authorList>
            <person name="Dastgheib S.M.M."/>
            <person name="Shavandi M."/>
            <person name="Tirandaz H."/>
        </authorList>
    </citation>
    <scope>NUCLEOTIDE SEQUENCE [LARGE SCALE GENOMIC DNA]</scope>
    <source>
        <strain evidence="2 3">RIPI110</strain>
    </source>
</reference>
<organism evidence="2 3">
    <name type="scientific">Pseudorhodoplanes sinuspersici</name>
    <dbReference type="NCBI Taxonomy" id="1235591"/>
    <lineage>
        <taxon>Bacteria</taxon>
        <taxon>Pseudomonadati</taxon>
        <taxon>Pseudomonadota</taxon>
        <taxon>Alphaproteobacteria</taxon>
        <taxon>Hyphomicrobiales</taxon>
        <taxon>Pseudorhodoplanes</taxon>
    </lineage>
</organism>
<keyword evidence="3" id="KW-1185">Reference proteome</keyword>
<keyword evidence="1 2" id="KW-0378">Hydrolase</keyword>
<dbReference type="KEGG" id="psin:CAK95_27690"/>
<dbReference type="Proteomes" id="UP000194137">
    <property type="component" value="Chromosome"/>
</dbReference>
<sequence>MPHLTMADGVRLYYEETGRGTPIVFVHEFAADYRTWEPQLRFFSRSHRCITFSQRGYPPSDIPEKPEMYSQDIARNDVLGVMDALKIDKAHVVGHSMGAYTALHVGLNQPQRCLSVTAAGCGWGSTPDPAQRDAMKAMAAETGKMFLEETMASSAAKYADAPMRQTHKHKDPRGWAEFARMLAEHSPLGHGLTMYNLQLKRPTLWEMEEQLKALSIPLLVVVGDEDFPCLDGSLFLKRTVPTAALLVVPRSGHTITSEEPAIFNAALADLFSAVESGRWMSHRPAS</sequence>
<evidence type="ECO:0000256" key="1">
    <source>
        <dbReference type="ARBA" id="ARBA00022801"/>
    </source>
</evidence>
<evidence type="ECO:0000313" key="2">
    <source>
        <dbReference type="EMBL" id="ARQ02471.1"/>
    </source>
</evidence>
<dbReference type="STRING" id="1235591.CAK95_27690"/>
<dbReference type="InterPro" id="IPR029058">
    <property type="entry name" value="AB_hydrolase_fold"/>
</dbReference>
<dbReference type="InterPro" id="IPR050266">
    <property type="entry name" value="AB_hydrolase_sf"/>
</dbReference>
<name>A0A1W6ZZB9_9HYPH</name>
<protein>
    <submittedName>
        <fullName evidence="2">Alpha/beta hydrolase</fullName>
    </submittedName>
</protein>
<evidence type="ECO:0000313" key="3">
    <source>
        <dbReference type="Proteomes" id="UP000194137"/>
    </source>
</evidence>
<dbReference type="GO" id="GO:0016020">
    <property type="term" value="C:membrane"/>
    <property type="evidence" value="ECO:0007669"/>
    <property type="project" value="TreeGrafter"/>
</dbReference>
<dbReference type="InterPro" id="IPR000073">
    <property type="entry name" value="AB_hydrolase_1"/>
</dbReference>
<dbReference type="RefSeq" id="WP_086090903.1">
    <property type="nucleotide sequence ID" value="NZ_CP021112.1"/>
</dbReference>
<dbReference type="Gene3D" id="3.40.50.1820">
    <property type="entry name" value="alpha/beta hydrolase"/>
    <property type="match status" value="1"/>
</dbReference>
<proteinExistence type="predicted"/>
<dbReference type="PANTHER" id="PTHR43798">
    <property type="entry name" value="MONOACYLGLYCEROL LIPASE"/>
    <property type="match status" value="1"/>
</dbReference>
<dbReference type="GO" id="GO:0016787">
    <property type="term" value="F:hydrolase activity"/>
    <property type="evidence" value="ECO:0007669"/>
    <property type="project" value="UniProtKB-KW"/>
</dbReference>